<keyword evidence="2" id="KW-1185">Reference proteome</keyword>
<dbReference type="AlphaFoldDB" id="A0A0G3XNP0"/>
<dbReference type="KEGG" id="cna:AB433_19030"/>
<dbReference type="SUPFAM" id="SSF88723">
    <property type="entry name" value="PIN domain-like"/>
    <property type="match status" value="1"/>
</dbReference>
<dbReference type="PATRIC" id="fig|1348774.3.peg.4013"/>
<dbReference type="InterPro" id="IPR016541">
    <property type="entry name" value="UCP008505"/>
</dbReference>
<proteinExistence type="predicted"/>
<dbReference type="RefSeq" id="WP_047824665.1">
    <property type="nucleotide sequence ID" value="NZ_CP011772.1"/>
</dbReference>
<dbReference type="Proteomes" id="UP000035287">
    <property type="component" value="Plasmid p2"/>
</dbReference>
<organism evidence="1 2">
    <name type="scientific">Croceicoccus naphthovorans</name>
    <dbReference type="NCBI Taxonomy" id="1348774"/>
    <lineage>
        <taxon>Bacteria</taxon>
        <taxon>Pseudomonadati</taxon>
        <taxon>Pseudomonadota</taxon>
        <taxon>Alphaproteobacteria</taxon>
        <taxon>Sphingomonadales</taxon>
        <taxon>Erythrobacteraceae</taxon>
        <taxon>Croceicoccus</taxon>
    </lineage>
</organism>
<geneLocation type="plasmid" evidence="1 2">
    <name>p2</name>
</geneLocation>
<dbReference type="Pfam" id="PF14367">
    <property type="entry name" value="DUF4411"/>
    <property type="match status" value="1"/>
</dbReference>
<dbReference type="EMBL" id="CP011772">
    <property type="protein sequence ID" value="AKM12226.1"/>
    <property type="molecule type" value="Genomic_DNA"/>
</dbReference>
<keyword evidence="1" id="KW-0614">Plasmid</keyword>
<dbReference type="InterPro" id="IPR029060">
    <property type="entry name" value="PIN-like_dom_sf"/>
</dbReference>
<sequence>MSRYLLDANVFIQGKNLHYGFDFCPAFWDWLVEQNQAGVVASIEKVSDELVGAGDELADWATERGRPFFLAPDDVVLPALGEVSAWATGQNYEPAAIATFLQVADYWLVAHAKAHESIVVTHEVPSESVRKIKIPNACIALGITCVSPYEMLRRERARFVLGAAA</sequence>
<protein>
    <submittedName>
        <fullName evidence="1">Uncharacterized protein</fullName>
    </submittedName>
</protein>
<accession>A0A0G3XNP0</accession>
<gene>
    <name evidence="1" type="ORF">AB433_19030</name>
</gene>
<reference evidence="1 2" key="1">
    <citation type="submission" date="2015-06" db="EMBL/GenBank/DDBJ databases">
        <authorList>
            <person name="Zeng Y."/>
            <person name="Huang Y."/>
        </authorList>
    </citation>
    <scope>NUCLEOTIDE SEQUENCE [LARGE SCALE GENOMIC DNA]</scope>
    <source>
        <strain evidence="1 2">PQ-2</strain>
        <plasmid evidence="2">Plasmid p2</plasmid>
    </source>
</reference>
<evidence type="ECO:0000313" key="1">
    <source>
        <dbReference type="EMBL" id="AKM12226.1"/>
    </source>
</evidence>
<evidence type="ECO:0000313" key="2">
    <source>
        <dbReference type="Proteomes" id="UP000035287"/>
    </source>
</evidence>
<name>A0A0G3XNP0_9SPHN</name>
<dbReference type="OrthoDB" id="338425at2"/>